<dbReference type="AlphaFoldDB" id="A0A1I5UY33"/>
<accession>A0A1I5UY33</accession>
<dbReference type="GO" id="GO:0003677">
    <property type="term" value="F:DNA binding"/>
    <property type="evidence" value="ECO:0007669"/>
    <property type="project" value="UniProtKB-UniRule"/>
</dbReference>
<evidence type="ECO:0000256" key="1">
    <source>
        <dbReference type="ARBA" id="ARBA00022491"/>
    </source>
</evidence>
<protein>
    <submittedName>
        <fullName evidence="5">Transcriptional regulator, TetR family</fullName>
    </submittedName>
</protein>
<evidence type="ECO:0000256" key="2">
    <source>
        <dbReference type="ARBA" id="ARBA00023125"/>
    </source>
</evidence>
<proteinExistence type="predicted"/>
<keyword evidence="1" id="KW-0678">Repressor</keyword>
<evidence type="ECO:0000259" key="4">
    <source>
        <dbReference type="PROSITE" id="PS50977"/>
    </source>
</evidence>
<dbReference type="PANTHER" id="PTHR43479:SF7">
    <property type="entry name" value="TETR-FAMILY TRANSCRIPTIONAL REGULATOR"/>
    <property type="match status" value="1"/>
</dbReference>
<evidence type="ECO:0000313" key="5">
    <source>
        <dbReference type="EMBL" id="SFQ00244.1"/>
    </source>
</evidence>
<dbReference type="Gene3D" id="1.10.357.10">
    <property type="entry name" value="Tetracycline Repressor, domain 2"/>
    <property type="match status" value="1"/>
</dbReference>
<feature type="domain" description="HTH tetR-type" evidence="4">
    <location>
        <begin position="2"/>
        <end position="62"/>
    </location>
</feature>
<dbReference type="Pfam" id="PF14278">
    <property type="entry name" value="TetR_C_8"/>
    <property type="match status" value="1"/>
</dbReference>
<keyword evidence="2 3" id="KW-0238">DNA-binding</keyword>
<dbReference type="InterPro" id="IPR009057">
    <property type="entry name" value="Homeodomain-like_sf"/>
</dbReference>
<gene>
    <name evidence="5" type="ORF">SAMN05421670_0592</name>
</gene>
<dbReference type="EMBL" id="FOXU01000001">
    <property type="protein sequence ID" value="SFQ00244.1"/>
    <property type="molecule type" value="Genomic_DNA"/>
</dbReference>
<evidence type="ECO:0000313" key="6">
    <source>
        <dbReference type="Proteomes" id="UP000198734"/>
    </source>
</evidence>
<evidence type="ECO:0000256" key="3">
    <source>
        <dbReference type="PROSITE-ProRule" id="PRU00335"/>
    </source>
</evidence>
<dbReference type="InterPro" id="IPR050624">
    <property type="entry name" value="HTH-type_Tx_Regulator"/>
</dbReference>
<dbReference type="InterPro" id="IPR039532">
    <property type="entry name" value="TetR_C_Firmicutes"/>
</dbReference>
<dbReference type="RefSeq" id="WP_175496142.1">
    <property type="nucleotide sequence ID" value="NZ_FOXU01000001.1"/>
</dbReference>
<reference evidence="6" key="1">
    <citation type="submission" date="2016-10" db="EMBL/GenBank/DDBJ databases">
        <authorList>
            <person name="Varghese N."/>
            <person name="Submissions S."/>
        </authorList>
    </citation>
    <scope>NUCLEOTIDE SEQUENCE [LARGE SCALE GENOMIC DNA]</scope>
    <source>
        <strain evidence="6">DSM 11706</strain>
    </source>
</reference>
<dbReference type="PROSITE" id="PS50977">
    <property type="entry name" value="HTH_TETR_2"/>
    <property type="match status" value="1"/>
</dbReference>
<dbReference type="InterPro" id="IPR001647">
    <property type="entry name" value="HTH_TetR"/>
</dbReference>
<name>A0A1I5UY33_9BACI</name>
<dbReference type="PRINTS" id="PR00455">
    <property type="entry name" value="HTHTETR"/>
</dbReference>
<dbReference type="Proteomes" id="UP000198734">
    <property type="component" value="Unassembled WGS sequence"/>
</dbReference>
<keyword evidence="6" id="KW-1185">Reference proteome</keyword>
<dbReference type="PANTHER" id="PTHR43479">
    <property type="entry name" value="ACREF/ENVCD OPERON REPRESSOR-RELATED"/>
    <property type="match status" value="1"/>
</dbReference>
<dbReference type="STRING" id="126156.SAMN05421670_0592"/>
<sequence>MKVGKETIIEAFLQLLHKKSFEELSVKEIIQKAGFSRSTFYLHFADKYELMEDVRRTLNGHFLSFYEMEFNQWGKPMTLHLCEHIFEYRSFYELEFSDTNAIQKLSNRLAAHLLLVFDDQDYAIFASYGTIGYLTIWVKNSFQMSPAEAAEKLLKIGFTNWTKKIGYEI</sequence>
<dbReference type="SUPFAM" id="SSF46689">
    <property type="entry name" value="Homeodomain-like"/>
    <property type="match status" value="1"/>
</dbReference>
<dbReference type="Pfam" id="PF00440">
    <property type="entry name" value="TetR_N"/>
    <property type="match status" value="1"/>
</dbReference>
<organism evidence="5 6">
    <name type="scientific">Psychrobacillus psychrotolerans</name>
    <dbReference type="NCBI Taxonomy" id="126156"/>
    <lineage>
        <taxon>Bacteria</taxon>
        <taxon>Bacillati</taxon>
        <taxon>Bacillota</taxon>
        <taxon>Bacilli</taxon>
        <taxon>Bacillales</taxon>
        <taxon>Bacillaceae</taxon>
        <taxon>Psychrobacillus</taxon>
    </lineage>
</organism>
<feature type="DNA-binding region" description="H-T-H motif" evidence="3">
    <location>
        <begin position="25"/>
        <end position="44"/>
    </location>
</feature>